<feature type="transmembrane region" description="Helical" evidence="6">
    <location>
        <begin position="352"/>
        <end position="374"/>
    </location>
</feature>
<feature type="transmembrane region" description="Helical" evidence="6">
    <location>
        <begin position="145"/>
        <end position="166"/>
    </location>
</feature>
<dbReference type="InterPro" id="IPR011701">
    <property type="entry name" value="MFS"/>
</dbReference>
<dbReference type="AlphaFoldDB" id="A0A3N9WKN6"/>
<comment type="caution">
    <text evidence="7">The sequence shown here is derived from an EMBL/GenBank/DDBJ whole genome shotgun (WGS) entry which is preliminary data.</text>
</comment>
<accession>A0A3N9WKN6</accession>
<sequence>MRLPTTGVRTARPLRLVLAAQASSTYGSFLNMVALGLFTLDVTGSTVQTGLFMAVRLAAGVLMAPIAGVLVGRYSRTGLMVTADLLSACVLVLLVLVPMEAKPAVLYGLAVVLGAGQAQWGVALRSGLPELVEPEGLARANAHLVTVRSTAMLLGFGTSGLLVTLLGYHAAFLVDAASYVVSALLLTRVGSWRPAIAPARERPAGRPRGPRLSQALSGIAPVVLAMIAVRAADAFGSASHNVGLPVYASLTRPDAPASLAALFTTAWAVGSLVVGRWFAWRARRRNAEPTSPVAFGVATCAMSVLFVIAFTGPPLWLLAVVVVMAGMADGYAEISYTMRLQNVEPSRRAQLFGLAAAVQNAGFGLGMIVGAFALGQLPPLPVVAAAHGLALVAAVVFVITHVRSRQRRPHRPFVQKVEVAP</sequence>
<feature type="transmembrane region" description="Helical" evidence="6">
    <location>
        <begin position="104"/>
        <end position="124"/>
    </location>
</feature>
<dbReference type="Gene3D" id="1.20.1250.20">
    <property type="entry name" value="MFS general substrate transporter like domains"/>
    <property type="match status" value="1"/>
</dbReference>
<keyword evidence="5 6" id="KW-0472">Membrane</keyword>
<dbReference type="RefSeq" id="WP_124773851.1">
    <property type="nucleotide sequence ID" value="NZ_QGSZ01000224.1"/>
</dbReference>
<proteinExistence type="predicted"/>
<dbReference type="Pfam" id="PF07690">
    <property type="entry name" value="MFS_1"/>
    <property type="match status" value="1"/>
</dbReference>
<evidence type="ECO:0000313" key="7">
    <source>
        <dbReference type="EMBL" id="RQX01378.1"/>
    </source>
</evidence>
<dbReference type="Proteomes" id="UP000282312">
    <property type="component" value="Unassembled WGS sequence"/>
</dbReference>
<feature type="transmembrane region" description="Helical" evidence="6">
    <location>
        <begin position="315"/>
        <end position="332"/>
    </location>
</feature>
<keyword evidence="2" id="KW-1003">Cell membrane</keyword>
<evidence type="ECO:0000256" key="2">
    <source>
        <dbReference type="ARBA" id="ARBA00022475"/>
    </source>
</evidence>
<feature type="transmembrane region" description="Helical" evidence="6">
    <location>
        <begin position="380"/>
        <end position="402"/>
    </location>
</feature>
<dbReference type="PANTHER" id="PTHR23513:SF6">
    <property type="entry name" value="MAJOR FACILITATOR SUPERFAMILY ASSOCIATED DOMAIN-CONTAINING PROTEIN"/>
    <property type="match status" value="1"/>
</dbReference>
<dbReference type="PANTHER" id="PTHR23513">
    <property type="entry name" value="INTEGRAL MEMBRANE EFFLUX PROTEIN-RELATED"/>
    <property type="match status" value="1"/>
</dbReference>
<dbReference type="EMBL" id="QGSZ01000224">
    <property type="protein sequence ID" value="RQX01378.1"/>
    <property type="molecule type" value="Genomic_DNA"/>
</dbReference>
<reference evidence="7 8" key="1">
    <citation type="submission" date="2018-05" db="EMBL/GenBank/DDBJ databases">
        <title>Micromonospora from Atacama Desert.</title>
        <authorList>
            <person name="Carro L."/>
            <person name="Goodfellow M."/>
            <person name="Klenk H.-P."/>
        </authorList>
    </citation>
    <scope>NUCLEOTIDE SEQUENCE [LARGE SCALE GENOMIC DNA]</scope>
    <source>
        <strain evidence="7 8">LB39</strain>
    </source>
</reference>
<organism evidence="7 8">
    <name type="scientific">Micromonospora inaquosa</name>
    <dbReference type="NCBI Taxonomy" id="2203716"/>
    <lineage>
        <taxon>Bacteria</taxon>
        <taxon>Bacillati</taxon>
        <taxon>Actinomycetota</taxon>
        <taxon>Actinomycetes</taxon>
        <taxon>Micromonosporales</taxon>
        <taxon>Micromonosporaceae</taxon>
        <taxon>Micromonospora</taxon>
    </lineage>
</organism>
<feature type="transmembrane region" description="Helical" evidence="6">
    <location>
        <begin position="172"/>
        <end position="191"/>
    </location>
</feature>
<feature type="transmembrane region" description="Helical" evidence="6">
    <location>
        <begin position="78"/>
        <end position="98"/>
    </location>
</feature>
<dbReference type="GO" id="GO:0005886">
    <property type="term" value="C:plasma membrane"/>
    <property type="evidence" value="ECO:0007669"/>
    <property type="project" value="UniProtKB-SubCell"/>
</dbReference>
<evidence type="ECO:0000256" key="1">
    <source>
        <dbReference type="ARBA" id="ARBA00004651"/>
    </source>
</evidence>
<feature type="transmembrane region" description="Helical" evidence="6">
    <location>
        <begin position="212"/>
        <end position="232"/>
    </location>
</feature>
<gene>
    <name evidence="7" type="ORF">DLJ59_18305</name>
</gene>
<feature type="transmembrane region" description="Helical" evidence="6">
    <location>
        <begin position="50"/>
        <end position="71"/>
    </location>
</feature>
<evidence type="ECO:0000313" key="8">
    <source>
        <dbReference type="Proteomes" id="UP000282312"/>
    </source>
</evidence>
<keyword evidence="8" id="KW-1185">Reference proteome</keyword>
<protein>
    <submittedName>
        <fullName evidence="7">MFS transporter</fullName>
    </submittedName>
</protein>
<dbReference type="SUPFAM" id="SSF103473">
    <property type="entry name" value="MFS general substrate transporter"/>
    <property type="match status" value="1"/>
</dbReference>
<evidence type="ECO:0000256" key="6">
    <source>
        <dbReference type="SAM" id="Phobius"/>
    </source>
</evidence>
<feature type="transmembrane region" description="Helical" evidence="6">
    <location>
        <begin position="259"/>
        <end position="279"/>
    </location>
</feature>
<name>A0A3N9WKN6_9ACTN</name>
<evidence type="ECO:0000256" key="3">
    <source>
        <dbReference type="ARBA" id="ARBA00022692"/>
    </source>
</evidence>
<feature type="transmembrane region" description="Helical" evidence="6">
    <location>
        <begin position="291"/>
        <end position="309"/>
    </location>
</feature>
<dbReference type="InterPro" id="IPR036259">
    <property type="entry name" value="MFS_trans_sf"/>
</dbReference>
<feature type="transmembrane region" description="Helical" evidence="6">
    <location>
        <begin position="16"/>
        <end position="38"/>
    </location>
</feature>
<keyword evidence="3 6" id="KW-0812">Transmembrane</keyword>
<evidence type="ECO:0000256" key="4">
    <source>
        <dbReference type="ARBA" id="ARBA00022989"/>
    </source>
</evidence>
<dbReference type="OrthoDB" id="3814140at2"/>
<evidence type="ECO:0000256" key="5">
    <source>
        <dbReference type="ARBA" id="ARBA00023136"/>
    </source>
</evidence>
<dbReference type="CDD" id="cd06173">
    <property type="entry name" value="MFS_MefA_like"/>
    <property type="match status" value="1"/>
</dbReference>
<comment type="subcellular location">
    <subcellularLocation>
        <location evidence="1">Cell membrane</location>
        <topology evidence="1">Multi-pass membrane protein</topology>
    </subcellularLocation>
</comment>
<dbReference type="GO" id="GO:0022857">
    <property type="term" value="F:transmembrane transporter activity"/>
    <property type="evidence" value="ECO:0007669"/>
    <property type="project" value="InterPro"/>
</dbReference>
<keyword evidence="4 6" id="KW-1133">Transmembrane helix</keyword>